<feature type="transmembrane region" description="Helical" evidence="8">
    <location>
        <begin position="119"/>
        <end position="140"/>
    </location>
</feature>
<evidence type="ECO:0000313" key="9">
    <source>
        <dbReference type="EMBL" id="KND00634.1"/>
    </source>
</evidence>
<evidence type="ECO:0000256" key="1">
    <source>
        <dbReference type="ARBA" id="ARBA00004651"/>
    </source>
</evidence>
<keyword evidence="2" id="KW-0813">Transport</keyword>
<keyword evidence="7 8" id="KW-0472">Membrane</keyword>
<evidence type="ECO:0000256" key="2">
    <source>
        <dbReference type="ARBA" id="ARBA00022448"/>
    </source>
</evidence>
<evidence type="ECO:0000256" key="3">
    <source>
        <dbReference type="ARBA" id="ARBA00022475"/>
    </source>
</evidence>
<dbReference type="GO" id="GO:0005886">
    <property type="term" value="C:plasma membrane"/>
    <property type="evidence" value="ECO:0007669"/>
    <property type="project" value="UniProtKB-SubCell"/>
</dbReference>
<dbReference type="AlphaFoldDB" id="A0A0L0HII1"/>
<evidence type="ECO:0000256" key="5">
    <source>
        <dbReference type="ARBA" id="ARBA00022989"/>
    </source>
</evidence>
<reference evidence="9 10" key="1">
    <citation type="submission" date="2009-08" db="EMBL/GenBank/DDBJ databases">
        <title>The Genome Sequence of Spizellomyces punctatus strain DAOM BR117.</title>
        <authorList>
            <consortium name="The Broad Institute Genome Sequencing Platform"/>
            <person name="Russ C."/>
            <person name="Cuomo C."/>
            <person name="Shea T."/>
            <person name="Young S.K."/>
            <person name="Zeng Q."/>
            <person name="Koehrsen M."/>
            <person name="Haas B."/>
            <person name="Borodovsky M."/>
            <person name="Guigo R."/>
            <person name="Alvarado L."/>
            <person name="Berlin A."/>
            <person name="Bochicchio J."/>
            <person name="Borenstein D."/>
            <person name="Chapman S."/>
            <person name="Chen Z."/>
            <person name="Engels R."/>
            <person name="Freedman E."/>
            <person name="Gellesch M."/>
            <person name="Goldberg J."/>
            <person name="Griggs A."/>
            <person name="Gujja S."/>
            <person name="Heiman D."/>
            <person name="Hepburn T."/>
            <person name="Howarth C."/>
            <person name="Jen D."/>
            <person name="Larson L."/>
            <person name="Lewis B."/>
            <person name="Mehta T."/>
            <person name="Park D."/>
            <person name="Pearson M."/>
            <person name="Roberts A."/>
            <person name="Saif S."/>
            <person name="Shenoy N."/>
            <person name="Sisk P."/>
            <person name="Stolte C."/>
            <person name="Sykes S."/>
            <person name="Thomson T."/>
            <person name="Walk T."/>
            <person name="White J."/>
            <person name="Yandava C."/>
            <person name="Burger G."/>
            <person name="Gray M.W."/>
            <person name="Holland P.W.H."/>
            <person name="King N."/>
            <person name="Lang F.B.F."/>
            <person name="Roger A.J."/>
            <person name="Ruiz-Trillo I."/>
            <person name="Lander E."/>
            <person name="Nusbaum C."/>
        </authorList>
    </citation>
    <scope>NUCLEOTIDE SEQUENCE [LARGE SCALE GENOMIC DNA]</scope>
    <source>
        <strain evidence="9 10">DAOM BR117</strain>
    </source>
</reference>
<dbReference type="Pfam" id="PF25539">
    <property type="entry name" value="Bestrophin_2"/>
    <property type="match status" value="1"/>
</dbReference>
<evidence type="ECO:0000256" key="8">
    <source>
        <dbReference type="SAM" id="Phobius"/>
    </source>
</evidence>
<proteinExistence type="predicted"/>
<organism evidence="9 10">
    <name type="scientific">Spizellomyces punctatus (strain DAOM BR117)</name>
    <dbReference type="NCBI Taxonomy" id="645134"/>
    <lineage>
        <taxon>Eukaryota</taxon>
        <taxon>Fungi</taxon>
        <taxon>Fungi incertae sedis</taxon>
        <taxon>Chytridiomycota</taxon>
        <taxon>Chytridiomycota incertae sedis</taxon>
        <taxon>Chytridiomycetes</taxon>
        <taxon>Spizellomycetales</taxon>
        <taxon>Spizellomycetaceae</taxon>
        <taxon>Spizellomyces</taxon>
    </lineage>
</organism>
<evidence type="ECO:0000256" key="4">
    <source>
        <dbReference type="ARBA" id="ARBA00022692"/>
    </source>
</evidence>
<dbReference type="VEuPathDB" id="FungiDB:SPPG_03761"/>
<gene>
    <name evidence="9" type="ORF">SPPG_03761</name>
</gene>
<keyword evidence="4 8" id="KW-0812">Transmembrane</keyword>
<name>A0A0L0HII1_SPIPD</name>
<dbReference type="Proteomes" id="UP000053201">
    <property type="component" value="Unassembled WGS sequence"/>
</dbReference>
<dbReference type="InParanoid" id="A0A0L0HII1"/>
<sequence length="399" mass="44472">MWVVQRAQVLGYRRLDFRSCRINPIWQRLPLGYAKQSPVLAATSVLVGSTTVPRLILTRSEAPSSNSLQPRFRPRRLIIDPDVFRIKGTIIPEVLPVTGFFATYASIFTYLHYTVAGQSLAVGSHLIPILSFVVGLLLAFRTNLAYDRFWEGRKLWANFVALSRNLARLTWVSNPSSHVLQDGSPNQAAIQAKERLVRLTIALAVSTKHHLRHEPGPNYPDLVHLLPPEFVERVGSASTGKTKPLIAGTIGARNLPMEISHLMSSQMLELRDKVYIDSNLYGAMVFILNDLVQTISSMERVSSTPMPTAYTVHLKQVLGLYCLALPPQLIGQLALFQVPVVSLAAFALFGVARIGDEIEDPFGYDPNDLKLDQFCEDLKLELEAMMEEPPLTIESRSTT</sequence>
<dbReference type="eggNOG" id="ENOG502RZS9">
    <property type="taxonomic scope" value="Eukaryota"/>
</dbReference>
<dbReference type="PANTHER" id="PTHR33281">
    <property type="entry name" value="UPF0187 PROTEIN YNEE"/>
    <property type="match status" value="1"/>
</dbReference>
<dbReference type="GO" id="GO:0005254">
    <property type="term" value="F:chloride channel activity"/>
    <property type="evidence" value="ECO:0007669"/>
    <property type="project" value="InterPro"/>
</dbReference>
<dbReference type="PANTHER" id="PTHR33281:SF19">
    <property type="entry name" value="VOLTAGE-DEPENDENT ANION CHANNEL-FORMING PROTEIN YNEE"/>
    <property type="match status" value="1"/>
</dbReference>
<accession>A0A0L0HII1</accession>
<evidence type="ECO:0000256" key="7">
    <source>
        <dbReference type="ARBA" id="ARBA00023136"/>
    </source>
</evidence>
<dbReference type="GeneID" id="27687251"/>
<keyword evidence="5 8" id="KW-1133">Transmembrane helix</keyword>
<evidence type="ECO:0000256" key="6">
    <source>
        <dbReference type="ARBA" id="ARBA00023065"/>
    </source>
</evidence>
<protein>
    <submittedName>
        <fullName evidence="9">Uncharacterized protein</fullName>
    </submittedName>
</protein>
<dbReference type="OMA" id="WTGRNCL"/>
<dbReference type="InterPro" id="IPR044669">
    <property type="entry name" value="YneE/VCCN1/2-like"/>
</dbReference>
<keyword evidence="10" id="KW-1185">Reference proteome</keyword>
<dbReference type="RefSeq" id="XP_016608673.1">
    <property type="nucleotide sequence ID" value="XM_016752010.1"/>
</dbReference>
<dbReference type="EMBL" id="KQ257455">
    <property type="protein sequence ID" value="KND00634.1"/>
    <property type="molecule type" value="Genomic_DNA"/>
</dbReference>
<dbReference type="OrthoDB" id="1368at2759"/>
<comment type="subcellular location">
    <subcellularLocation>
        <location evidence="1">Cell membrane</location>
        <topology evidence="1">Multi-pass membrane protein</topology>
    </subcellularLocation>
</comment>
<keyword evidence="3" id="KW-1003">Cell membrane</keyword>
<keyword evidence="6" id="KW-0406">Ion transport</keyword>
<evidence type="ECO:0000313" key="10">
    <source>
        <dbReference type="Proteomes" id="UP000053201"/>
    </source>
</evidence>
<feature type="transmembrane region" description="Helical" evidence="8">
    <location>
        <begin position="94"/>
        <end position="113"/>
    </location>
</feature>